<feature type="transmembrane region" description="Helical" evidence="1">
    <location>
        <begin position="18"/>
        <end position="39"/>
    </location>
</feature>
<name>A0A3N4I8U2_ASCIM</name>
<evidence type="ECO:0000256" key="1">
    <source>
        <dbReference type="SAM" id="Phobius"/>
    </source>
</evidence>
<proteinExistence type="predicted"/>
<keyword evidence="1" id="KW-1133">Transmembrane helix</keyword>
<evidence type="ECO:0000313" key="3">
    <source>
        <dbReference type="Proteomes" id="UP000275078"/>
    </source>
</evidence>
<organism evidence="2 3">
    <name type="scientific">Ascobolus immersus RN42</name>
    <dbReference type="NCBI Taxonomy" id="1160509"/>
    <lineage>
        <taxon>Eukaryota</taxon>
        <taxon>Fungi</taxon>
        <taxon>Dikarya</taxon>
        <taxon>Ascomycota</taxon>
        <taxon>Pezizomycotina</taxon>
        <taxon>Pezizomycetes</taxon>
        <taxon>Pezizales</taxon>
        <taxon>Ascobolaceae</taxon>
        <taxon>Ascobolus</taxon>
    </lineage>
</organism>
<keyword evidence="1" id="KW-0812">Transmembrane</keyword>
<sequence length="580" mass="62416">QTDEEEDIISEQTRRSPVLTCLIHIVPIAAAVTLVGLNASNYYVGGELEGLDGHDGKKLAALAFAARLQELFLLLSLATLAFSAYKFTKRTGMESLWISILVICSVLGVFGGPAIGALMIPELGDWPAGGTPFWINATNDMLFPESLEDSPGLQQCIANDRNLACPTGAWESLAGGYLSLWPQLTGMGSVPQQVATPGKQSVQIMNLRSRNANSLRDKMIWANAFTIATVPTSAAADALTEFGHLWTSASANGRIGRSKFRQDAIFTTVTEQPIVFVRCSQIIPSSAFLFPALNSLELDRSSTSATQLMALARVGAHVPYSNVTTEALDSLLKSTRPSLLWISSPELLAATNSTLAVVASIPTSQHSRDLYTCSVDSRFAKTTLRATRNNPNYVSGDTLSKFDQLGPLTAEGRSIRLTTGWAKHLNPPLPDRSSTVFASLASTAGLWNSTVKSNPAYHEIIVENILATLIANGIGRACYNTALLVDGYLKNPITDKGNGLWDGGEWVKEILPKKGRMGSGGSAFIVPELEQQMATKLQMKAFVTGYAYTWSGNARKAAIGVLSVYSALALLHIIYRIREG</sequence>
<accession>A0A3N4I8U2</accession>
<dbReference type="Proteomes" id="UP000275078">
    <property type="component" value="Unassembled WGS sequence"/>
</dbReference>
<dbReference type="OrthoDB" id="5342924at2759"/>
<feature type="non-terminal residue" evidence="2">
    <location>
        <position position="580"/>
    </location>
</feature>
<dbReference type="EMBL" id="ML119675">
    <property type="protein sequence ID" value="RPA81897.1"/>
    <property type="molecule type" value="Genomic_DNA"/>
</dbReference>
<feature type="non-terminal residue" evidence="2">
    <location>
        <position position="1"/>
    </location>
</feature>
<feature type="transmembrane region" description="Helical" evidence="1">
    <location>
        <begin position="59"/>
        <end position="84"/>
    </location>
</feature>
<dbReference type="AlphaFoldDB" id="A0A3N4I8U2"/>
<evidence type="ECO:0000313" key="2">
    <source>
        <dbReference type="EMBL" id="RPA81897.1"/>
    </source>
</evidence>
<reference evidence="2 3" key="1">
    <citation type="journal article" date="2018" name="Nat. Ecol. Evol.">
        <title>Pezizomycetes genomes reveal the molecular basis of ectomycorrhizal truffle lifestyle.</title>
        <authorList>
            <person name="Murat C."/>
            <person name="Payen T."/>
            <person name="Noel B."/>
            <person name="Kuo A."/>
            <person name="Morin E."/>
            <person name="Chen J."/>
            <person name="Kohler A."/>
            <person name="Krizsan K."/>
            <person name="Balestrini R."/>
            <person name="Da Silva C."/>
            <person name="Montanini B."/>
            <person name="Hainaut M."/>
            <person name="Levati E."/>
            <person name="Barry K.W."/>
            <person name="Belfiori B."/>
            <person name="Cichocki N."/>
            <person name="Clum A."/>
            <person name="Dockter R.B."/>
            <person name="Fauchery L."/>
            <person name="Guy J."/>
            <person name="Iotti M."/>
            <person name="Le Tacon F."/>
            <person name="Lindquist E.A."/>
            <person name="Lipzen A."/>
            <person name="Malagnac F."/>
            <person name="Mello A."/>
            <person name="Molinier V."/>
            <person name="Miyauchi S."/>
            <person name="Poulain J."/>
            <person name="Riccioni C."/>
            <person name="Rubini A."/>
            <person name="Sitrit Y."/>
            <person name="Splivallo R."/>
            <person name="Traeger S."/>
            <person name="Wang M."/>
            <person name="Zifcakova L."/>
            <person name="Wipf D."/>
            <person name="Zambonelli A."/>
            <person name="Paolocci F."/>
            <person name="Nowrousian M."/>
            <person name="Ottonello S."/>
            <person name="Baldrian P."/>
            <person name="Spatafora J.W."/>
            <person name="Henrissat B."/>
            <person name="Nagy L.G."/>
            <person name="Aury J.M."/>
            <person name="Wincker P."/>
            <person name="Grigoriev I.V."/>
            <person name="Bonfante P."/>
            <person name="Martin F.M."/>
        </authorList>
    </citation>
    <scope>NUCLEOTIDE SEQUENCE [LARGE SCALE GENOMIC DNA]</scope>
    <source>
        <strain evidence="2 3">RN42</strain>
    </source>
</reference>
<keyword evidence="1" id="KW-0472">Membrane</keyword>
<gene>
    <name evidence="2" type="ORF">BJ508DRAFT_192508</name>
</gene>
<protein>
    <submittedName>
        <fullName evidence="2">Uncharacterized protein</fullName>
    </submittedName>
</protein>
<keyword evidence="3" id="KW-1185">Reference proteome</keyword>
<feature type="transmembrane region" description="Helical" evidence="1">
    <location>
        <begin position="96"/>
        <end position="120"/>
    </location>
</feature>